<proteinExistence type="predicted"/>
<dbReference type="EMBL" id="JAAMPC010000006">
    <property type="protein sequence ID" value="KAG2306895.1"/>
    <property type="molecule type" value="Genomic_DNA"/>
</dbReference>
<protein>
    <submittedName>
        <fullName evidence="1">Uncharacterized protein</fullName>
    </submittedName>
</protein>
<name>A0A8X7SK02_BRACI</name>
<evidence type="ECO:0000313" key="2">
    <source>
        <dbReference type="Proteomes" id="UP000886595"/>
    </source>
</evidence>
<dbReference type="AlphaFoldDB" id="A0A8X7SK02"/>
<evidence type="ECO:0000313" key="1">
    <source>
        <dbReference type="EMBL" id="KAG2306895.1"/>
    </source>
</evidence>
<gene>
    <name evidence="1" type="ORF">Bca52824_026643</name>
</gene>
<dbReference type="Proteomes" id="UP000886595">
    <property type="component" value="Unassembled WGS sequence"/>
</dbReference>
<keyword evidence="2" id="KW-1185">Reference proteome</keyword>
<organism evidence="1 2">
    <name type="scientific">Brassica carinata</name>
    <name type="common">Ethiopian mustard</name>
    <name type="synonym">Abyssinian cabbage</name>
    <dbReference type="NCBI Taxonomy" id="52824"/>
    <lineage>
        <taxon>Eukaryota</taxon>
        <taxon>Viridiplantae</taxon>
        <taxon>Streptophyta</taxon>
        <taxon>Embryophyta</taxon>
        <taxon>Tracheophyta</taxon>
        <taxon>Spermatophyta</taxon>
        <taxon>Magnoliopsida</taxon>
        <taxon>eudicotyledons</taxon>
        <taxon>Gunneridae</taxon>
        <taxon>Pentapetalae</taxon>
        <taxon>rosids</taxon>
        <taxon>malvids</taxon>
        <taxon>Brassicales</taxon>
        <taxon>Brassicaceae</taxon>
        <taxon>Brassiceae</taxon>
        <taxon>Brassica</taxon>
    </lineage>
</organism>
<sequence>MGGTPARFRGKVVLEEFSAVTGNKGAVSVDHAAEVERVGTVFAEADWKSFVGVTDRAQAVYLSSSFVLGLLNRSLGFVGLLKSIFLTACDVDGALNLENLKHGLADSTKNGTSGPMSLNKAWKLERVLESVAWRIHDW</sequence>
<reference evidence="1 2" key="1">
    <citation type="submission" date="2020-02" db="EMBL/GenBank/DDBJ databases">
        <authorList>
            <person name="Ma Q."/>
            <person name="Huang Y."/>
            <person name="Song X."/>
            <person name="Pei D."/>
        </authorList>
    </citation>
    <scope>NUCLEOTIDE SEQUENCE [LARGE SCALE GENOMIC DNA]</scope>
    <source>
        <strain evidence="1">Sxm20200214</strain>
        <tissue evidence="1">Leaf</tissue>
    </source>
</reference>
<comment type="caution">
    <text evidence="1">The sequence shown here is derived from an EMBL/GenBank/DDBJ whole genome shotgun (WGS) entry which is preliminary data.</text>
</comment>
<accession>A0A8X7SK02</accession>